<comment type="caution">
    <text evidence="5">The sequence shown here is derived from an EMBL/GenBank/DDBJ whole genome shotgun (WGS) entry which is preliminary data.</text>
</comment>
<evidence type="ECO:0000313" key="5">
    <source>
        <dbReference type="EMBL" id="MDZ5761800.1"/>
    </source>
</evidence>
<dbReference type="PANTHER" id="PTHR43407:SF1">
    <property type="entry name" value="LENGSIN"/>
    <property type="match status" value="1"/>
</dbReference>
<dbReference type="PANTHER" id="PTHR43407">
    <property type="entry name" value="GLUTAMINE SYNTHETASE"/>
    <property type="match status" value="1"/>
</dbReference>
<proteinExistence type="inferred from homology"/>
<dbReference type="Proteomes" id="UP001293791">
    <property type="component" value="Unassembled WGS sequence"/>
</dbReference>
<organism evidence="5 6">
    <name type="scientific">Candidatus Cyrtobacter comes</name>
    <dbReference type="NCBI Taxonomy" id="675776"/>
    <lineage>
        <taxon>Bacteria</taxon>
        <taxon>Pseudomonadati</taxon>
        <taxon>Pseudomonadota</taxon>
        <taxon>Alphaproteobacteria</taxon>
        <taxon>Rickettsiales</taxon>
        <taxon>Candidatus Midichloriaceae</taxon>
        <taxon>Candidatus Cyrtobacter</taxon>
    </lineage>
</organism>
<evidence type="ECO:0000256" key="1">
    <source>
        <dbReference type="ARBA" id="ARBA00009897"/>
    </source>
</evidence>
<dbReference type="SUPFAM" id="SSF55931">
    <property type="entry name" value="Glutamine synthetase/guanido kinase"/>
    <property type="match status" value="1"/>
</dbReference>
<evidence type="ECO:0000259" key="4">
    <source>
        <dbReference type="PROSITE" id="PS51987"/>
    </source>
</evidence>
<dbReference type="InterPro" id="IPR008146">
    <property type="entry name" value="Gln_synth_cat_dom"/>
</dbReference>
<dbReference type="Pfam" id="PF00120">
    <property type="entry name" value="Gln-synt_C"/>
    <property type="match status" value="1"/>
</dbReference>
<evidence type="ECO:0000313" key="6">
    <source>
        <dbReference type="Proteomes" id="UP001293791"/>
    </source>
</evidence>
<keyword evidence="6" id="KW-1185">Reference proteome</keyword>
<dbReference type="RefSeq" id="WP_322497311.1">
    <property type="nucleotide sequence ID" value="NZ_JARGYT010000005.1"/>
</dbReference>
<gene>
    <name evidence="5" type="ORF">Cyrtocomes_00158</name>
</gene>
<accession>A0ABU5L7F6</accession>
<protein>
    <submittedName>
        <fullName evidence="5">Glutamine synthetase domain protein</fullName>
    </submittedName>
</protein>
<feature type="domain" description="GS catalytic" evidence="4">
    <location>
        <begin position="1"/>
        <end position="265"/>
    </location>
</feature>
<comment type="similarity">
    <text evidence="1 2 3">Belongs to the glutamine synthetase family.</text>
</comment>
<dbReference type="EMBL" id="JARGYT010000005">
    <property type="protein sequence ID" value="MDZ5761800.1"/>
    <property type="molecule type" value="Genomic_DNA"/>
</dbReference>
<name>A0ABU5L7F6_9RICK</name>
<dbReference type="InterPro" id="IPR014746">
    <property type="entry name" value="Gln_synth/guanido_kin_cat_dom"/>
</dbReference>
<dbReference type="PROSITE" id="PS51987">
    <property type="entry name" value="GS_CATALYTIC"/>
    <property type="match status" value="1"/>
</dbReference>
<dbReference type="Gene3D" id="3.30.590.10">
    <property type="entry name" value="Glutamine synthetase/guanido kinase, catalytic domain"/>
    <property type="match status" value="1"/>
</dbReference>
<dbReference type="SMART" id="SM01230">
    <property type="entry name" value="Gln-synt_C"/>
    <property type="match status" value="1"/>
</dbReference>
<evidence type="ECO:0000256" key="3">
    <source>
        <dbReference type="RuleBase" id="RU000384"/>
    </source>
</evidence>
<reference evidence="5 6" key="1">
    <citation type="submission" date="2023-02" db="EMBL/GenBank/DDBJ databases">
        <title>Host association and intracellularity evolved multiple times independently in the Rickettsiales.</title>
        <authorList>
            <person name="Castelli M."/>
            <person name="Nardi T."/>
            <person name="Gammuto L."/>
            <person name="Bellinzona G."/>
            <person name="Sabaneyeva E."/>
            <person name="Potekhin A."/>
            <person name="Serra V."/>
            <person name="Petroni G."/>
            <person name="Sassera D."/>
        </authorList>
    </citation>
    <scope>NUCLEOTIDE SEQUENCE [LARGE SCALE GENOMIC DNA]</scope>
    <source>
        <strain evidence="5 6">BOD18</strain>
    </source>
</reference>
<evidence type="ECO:0000256" key="2">
    <source>
        <dbReference type="PROSITE-ProRule" id="PRU01331"/>
    </source>
</evidence>
<sequence>MDYVSILNILLDRLLFKTGFSLSVGLELEFYLHGAVGAVEDDFMRHCASLKIDKEKGLAQYEFSTPYSSADCAINTFFSYKEAVCKFAHQLGLIPDFSSKPLCSDYGSAAHYHISLHDGEKNIFSDHSIEDNKILRNAIDGILAISELSIPYFMEQEGMKRLVPGFMAPTHISWGKNNRTTMIRIPDSPLKNRRIEFRLPSPKSNPYKVLTALVVGILYGLDNRAKRIDCTYGNAYDAQYCLQPIIFSSTKLGLFDEILSHYLCS</sequence>